<comment type="cofactor">
    <cofactor evidence="13">
        <name>Mg(2+)</name>
        <dbReference type="ChEBI" id="CHEBI:18420"/>
    </cofactor>
</comment>
<evidence type="ECO:0000256" key="5">
    <source>
        <dbReference type="ARBA" id="ARBA00022694"/>
    </source>
</evidence>
<accession>A0A1I3SJZ7</accession>
<dbReference type="PANTHER" id="PTHR43686:SF1">
    <property type="entry name" value="AMINOTRAN_5 DOMAIN-CONTAINING PROTEIN"/>
    <property type="match status" value="1"/>
</dbReference>
<proteinExistence type="inferred from homology"/>
<sequence>MNAAEMAGLAAPDTVARGATATAQADARPVMTRREQKEAYENNKLFKRLARLVGQAVGDYNMIEEGDKVMVCLSGGKDSYAMLDVLMRLRERAPIHFDIVAVNLDQKQPGFPEHVLPEYLSKLDIPFHIENQDTYSIVKRLVPEGKTTCSLCSRLRRGILYRVAGELGATKIALGHHRDDILQTLLLNLFYGGKLKGMPPKLQSDDGKNIVIRPLAYVKETDLEKYAELREFPIIPCNLCGSQPNLKRAEMKALVRDWEKRFPGRVENMFNALSKVVPSHLMDHTLFPFAGLRATGEADPHGDIAFDEDPCSTDTTNSATLGSAQPISIIQFDDL</sequence>
<dbReference type="EMBL" id="FOQU01000008">
    <property type="protein sequence ID" value="SFJ59064.1"/>
    <property type="molecule type" value="Genomic_DNA"/>
</dbReference>
<comment type="subunit">
    <text evidence="13">Homodimer.</text>
</comment>
<organism evidence="15 16">
    <name type="scientific">Paraburkholderia megapolitana</name>
    <dbReference type="NCBI Taxonomy" id="420953"/>
    <lineage>
        <taxon>Bacteria</taxon>
        <taxon>Pseudomonadati</taxon>
        <taxon>Pseudomonadota</taxon>
        <taxon>Betaproteobacteria</taxon>
        <taxon>Burkholderiales</taxon>
        <taxon>Burkholderiaceae</taxon>
        <taxon>Paraburkholderia</taxon>
    </lineage>
</organism>
<evidence type="ECO:0000256" key="10">
    <source>
        <dbReference type="ARBA" id="ARBA00022884"/>
    </source>
</evidence>
<feature type="binding site" evidence="13">
    <location>
        <position position="152"/>
    </location>
    <ligand>
        <name>[4Fe-4S] cluster</name>
        <dbReference type="ChEBI" id="CHEBI:49883"/>
    </ligand>
</feature>
<dbReference type="InterPro" id="IPR012089">
    <property type="entry name" value="tRNA_Cyd_32_2_STrfase"/>
</dbReference>
<dbReference type="HAMAP" id="MF_01850">
    <property type="entry name" value="TtcA"/>
    <property type="match status" value="1"/>
</dbReference>
<keyword evidence="1 13" id="KW-0004">4Fe-4S</keyword>
<comment type="subcellular location">
    <subcellularLocation>
        <location evidence="13">Cytoplasm</location>
    </subcellularLocation>
</comment>
<dbReference type="PANTHER" id="PTHR43686">
    <property type="entry name" value="SULFURTRANSFERASE-RELATED"/>
    <property type="match status" value="1"/>
</dbReference>
<keyword evidence="6 13" id="KW-0479">Metal-binding</keyword>
<name>A0A1I3SJZ7_9BURK</name>
<dbReference type="GO" id="GO:0000049">
    <property type="term" value="F:tRNA binding"/>
    <property type="evidence" value="ECO:0007669"/>
    <property type="project" value="UniProtKB-KW"/>
</dbReference>
<dbReference type="Gene3D" id="3.40.50.620">
    <property type="entry name" value="HUPs"/>
    <property type="match status" value="1"/>
</dbReference>
<dbReference type="Proteomes" id="UP000199548">
    <property type="component" value="Unassembled WGS sequence"/>
</dbReference>
<comment type="function">
    <text evidence="13">Catalyzes the ATP-dependent 2-thiolation of cytidine in position 32 of tRNA, to form 2-thiocytidine (s(2)C32). The sulfur atoms are provided by the cysteine/cysteine desulfurase (IscS) system.</text>
</comment>
<evidence type="ECO:0000256" key="3">
    <source>
        <dbReference type="ARBA" id="ARBA00022555"/>
    </source>
</evidence>
<dbReference type="NCBIfam" id="NF007972">
    <property type="entry name" value="PRK10696.1"/>
    <property type="match status" value="1"/>
</dbReference>
<evidence type="ECO:0000256" key="1">
    <source>
        <dbReference type="ARBA" id="ARBA00022485"/>
    </source>
</evidence>
<evidence type="ECO:0000256" key="7">
    <source>
        <dbReference type="ARBA" id="ARBA00022741"/>
    </source>
</evidence>
<evidence type="ECO:0000256" key="11">
    <source>
        <dbReference type="ARBA" id="ARBA00023004"/>
    </source>
</evidence>
<keyword evidence="9 13" id="KW-0460">Magnesium</keyword>
<evidence type="ECO:0000256" key="2">
    <source>
        <dbReference type="ARBA" id="ARBA00022490"/>
    </source>
</evidence>
<evidence type="ECO:0000256" key="4">
    <source>
        <dbReference type="ARBA" id="ARBA00022679"/>
    </source>
</evidence>
<dbReference type="EC" id="2.8.1.-" evidence="13"/>
<keyword evidence="5 13" id="KW-0819">tRNA processing</keyword>
<keyword evidence="4 13" id="KW-0808">Transferase</keyword>
<feature type="short sequence motif" description="PP-loop motif" evidence="13">
    <location>
        <begin position="74"/>
        <end position="79"/>
    </location>
</feature>
<dbReference type="GO" id="GO:0034227">
    <property type="term" value="P:tRNA thio-modification"/>
    <property type="evidence" value="ECO:0007669"/>
    <property type="project" value="UniProtKB-UniRule"/>
</dbReference>
<keyword evidence="16" id="KW-1185">Reference proteome</keyword>
<feature type="domain" description="tRNA(Ile)-lysidine/2-thiocytidine synthase N-terminal" evidence="14">
    <location>
        <begin position="68"/>
        <end position="231"/>
    </location>
</feature>
<keyword evidence="2 13" id="KW-0963">Cytoplasm</keyword>
<reference evidence="15 16" key="1">
    <citation type="submission" date="2016-10" db="EMBL/GenBank/DDBJ databases">
        <authorList>
            <person name="de Groot N.N."/>
        </authorList>
    </citation>
    <scope>NUCLEOTIDE SEQUENCE [LARGE SCALE GENOMIC DNA]</scope>
    <source>
        <strain evidence="15 16">LMG 23650</strain>
    </source>
</reference>
<dbReference type="GO" id="GO:0016783">
    <property type="term" value="F:sulfurtransferase activity"/>
    <property type="evidence" value="ECO:0007669"/>
    <property type="project" value="UniProtKB-UniRule"/>
</dbReference>
<dbReference type="GO" id="GO:0051539">
    <property type="term" value="F:4 iron, 4 sulfur cluster binding"/>
    <property type="evidence" value="ECO:0007669"/>
    <property type="project" value="UniProtKB-UniRule"/>
</dbReference>
<comment type="catalytic activity">
    <reaction evidence="13">
        <text>cytidine(32) in tRNA + S-sulfanyl-L-cysteinyl-[cysteine desulfurase] + AH2 + ATP = 2-thiocytidine(32) in tRNA + L-cysteinyl-[cysteine desulfurase] + A + AMP + diphosphate + H(+)</text>
        <dbReference type="Rhea" id="RHEA:57048"/>
        <dbReference type="Rhea" id="RHEA-COMP:10288"/>
        <dbReference type="Rhea" id="RHEA-COMP:12157"/>
        <dbReference type="Rhea" id="RHEA-COMP:12158"/>
        <dbReference type="Rhea" id="RHEA-COMP:14821"/>
        <dbReference type="ChEBI" id="CHEBI:13193"/>
        <dbReference type="ChEBI" id="CHEBI:15378"/>
        <dbReference type="ChEBI" id="CHEBI:17499"/>
        <dbReference type="ChEBI" id="CHEBI:29950"/>
        <dbReference type="ChEBI" id="CHEBI:30616"/>
        <dbReference type="ChEBI" id="CHEBI:33019"/>
        <dbReference type="ChEBI" id="CHEBI:61963"/>
        <dbReference type="ChEBI" id="CHEBI:82748"/>
        <dbReference type="ChEBI" id="CHEBI:141453"/>
        <dbReference type="ChEBI" id="CHEBI:456215"/>
    </reaction>
</comment>
<comment type="similarity">
    <text evidence="13">Belongs to the TtcA family.</text>
</comment>
<dbReference type="InterPro" id="IPR014729">
    <property type="entry name" value="Rossmann-like_a/b/a_fold"/>
</dbReference>
<evidence type="ECO:0000256" key="6">
    <source>
        <dbReference type="ARBA" id="ARBA00022723"/>
    </source>
</evidence>
<dbReference type="SUPFAM" id="SSF52402">
    <property type="entry name" value="Adenine nucleotide alpha hydrolases-like"/>
    <property type="match status" value="1"/>
</dbReference>
<dbReference type="CDD" id="cd24138">
    <property type="entry name" value="TtcA-like"/>
    <property type="match status" value="1"/>
</dbReference>
<keyword evidence="8 13" id="KW-0067">ATP-binding</keyword>
<comment type="pathway">
    <text evidence="13">tRNA modification.</text>
</comment>
<feature type="binding site" evidence="13">
    <location>
        <position position="240"/>
    </location>
    <ligand>
        <name>[4Fe-4S] cluster</name>
        <dbReference type="ChEBI" id="CHEBI:49883"/>
    </ligand>
</feature>
<feature type="binding site" evidence="13">
    <location>
        <position position="149"/>
    </location>
    <ligand>
        <name>[4Fe-4S] cluster</name>
        <dbReference type="ChEBI" id="CHEBI:49883"/>
    </ligand>
</feature>
<protein>
    <recommendedName>
        <fullName evidence="13">tRNA-cytidine(32) 2-sulfurtransferase</fullName>
        <ecNumber evidence="13">2.8.1.-</ecNumber>
    </recommendedName>
    <alternativeName>
        <fullName evidence="13">Two-thiocytidine biosynthesis protein A</fullName>
    </alternativeName>
    <alternativeName>
        <fullName evidence="13">tRNA 2-thiocytidine biosynthesis protein TtcA</fullName>
    </alternativeName>
</protein>
<evidence type="ECO:0000313" key="16">
    <source>
        <dbReference type="Proteomes" id="UP000199548"/>
    </source>
</evidence>
<evidence type="ECO:0000259" key="14">
    <source>
        <dbReference type="Pfam" id="PF01171"/>
    </source>
</evidence>
<evidence type="ECO:0000256" key="9">
    <source>
        <dbReference type="ARBA" id="ARBA00022842"/>
    </source>
</evidence>
<dbReference type="STRING" id="420953.SAMN05192543_108256"/>
<dbReference type="InterPro" id="IPR011063">
    <property type="entry name" value="TilS/TtcA_N"/>
</dbReference>
<dbReference type="Pfam" id="PF01171">
    <property type="entry name" value="ATP_bind_3"/>
    <property type="match status" value="1"/>
</dbReference>
<dbReference type="GO" id="GO:0005737">
    <property type="term" value="C:cytoplasm"/>
    <property type="evidence" value="ECO:0007669"/>
    <property type="project" value="UniProtKB-SubCell"/>
</dbReference>
<keyword evidence="11 13" id="KW-0408">Iron</keyword>
<keyword evidence="12 13" id="KW-0411">Iron-sulfur</keyword>
<gene>
    <name evidence="13" type="primary">ttcA</name>
    <name evidence="15" type="ORF">SAMN05192543_108256</name>
</gene>
<dbReference type="GO" id="GO:0000287">
    <property type="term" value="F:magnesium ion binding"/>
    <property type="evidence" value="ECO:0007669"/>
    <property type="project" value="UniProtKB-UniRule"/>
</dbReference>
<evidence type="ECO:0000256" key="8">
    <source>
        <dbReference type="ARBA" id="ARBA00022840"/>
    </source>
</evidence>
<keyword evidence="3 13" id="KW-0820">tRNA-binding</keyword>
<dbReference type="OrthoDB" id="9801054at2"/>
<keyword evidence="10 13" id="KW-0694">RNA-binding</keyword>
<evidence type="ECO:0000313" key="15">
    <source>
        <dbReference type="EMBL" id="SFJ59064.1"/>
    </source>
</evidence>
<keyword evidence="7 13" id="KW-0547">Nucleotide-binding</keyword>
<evidence type="ECO:0000256" key="12">
    <source>
        <dbReference type="ARBA" id="ARBA00023014"/>
    </source>
</evidence>
<comment type="cofactor">
    <cofactor evidence="13">
        <name>[4Fe-4S] cluster</name>
        <dbReference type="ChEBI" id="CHEBI:49883"/>
    </cofactor>
    <text evidence="13">Binds 1 [4Fe-4S] cluster per subunit. The cluster is chelated by three Cys residues, the fourth Fe has a free coordination site that may bind a sulfur atom transferred from the persulfide of IscS.</text>
</comment>
<comment type="miscellaneous">
    <text evidence="13">The thiolation reaction likely consists of two steps: a first activation step by ATP to form an adenylated intermediate of the target base of tRNA, and a second nucleophilic substitution step of the sulfur (S) atom supplied by the hydrosulfide attached to the Fe-S cluster.</text>
</comment>
<dbReference type="AlphaFoldDB" id="A0A1I3SJZ7"/>
<evidence type="ECO:0000256" key="13">
    <source>
        <dbReference type="HAMAP-Rule" id="MF_01850"/>
    </source>
</evidence>
<dbReference type="GO" id="GO:0005524">
    <property type="term" value="F:ATP binding"/>
    <property type="evidence" value="ECO:0007669"/>
    <property type="project" value="UniProtKB-UniRule"/>
</dbReference>